<evidence type="ECO:0000259" key="3">
    <source>
        <dbReference type="Pfam" id="PF00210"/>
    </source>
</evidence>
<dbReference type="PIRSF" id="PIRSF005900">
    <property type="entry name" value="Dps"/>
    <property type="match status" value="1"/>
</dbReference>
<dbReference type="GO" id="GO:0008199">
    <property type="term" value="F:ferric iron binding"/>
    <property type="evidence" value="ECO:0007669"/>
    <property type="project" value="InterPro"/>
</dbReference>
<reference evidence="5" key="1">
    <citation type="submission" date="2015-06" db="EMBL/GenBank/DDBJ databases">
        <authorList>
            <person name="Bertelli C."/>
        </authorList>
    </citation>
    <scope>NUCLEOTIDE SEQUENCE [LARGE SCALE GENOMIC DNA]</scope>
    <source>
        <strain evidence="5">CRIB-30</strain>
    </source>
</reference>
<evidence type="ECO:0000256" key="2">
    <source>
        <dbReference type="RuleBase" id="RU003875"/>
    </source>
</evidence>
<proteinExistence type="inferred from homology"/>
<sequence length="157" mass="18307">MNSTTKEGTVSARQVQNLMTYLANTYVLLLKTHNYHWNVEGARFFTLHQLFEKQYQDLFEESDTVAERIRALGRKAPGTMRTFLKLATIREGDQEDLSENEMIEDLMRSHEELSTELHTYIAQAEEDKDQGTLDLFVQALRSHDKAVWMLRSHLLTN</sequence>
<organism evidence="4 5">
    <name type="scientific">Estrella lausannensis</name>
    <dbReference type="NCBI Taxonomy" id="483423"/>
    <lineage>
        <taxon>Bacteria</taxon>
        <taxon>Pseudomonadati</taxon>
        <taxon>Chlamydiota</taxon>
        <taxon>Chlamydiia</taxon>
        <taxon>Parachlamydiales</taxon>
        <taxon>Candidatus Criblamydiaceae</taxon>
        <taxon>Estrella</taxon>
    </lineage>
</organism>
<evidence type="ECO:0000313" key="5">
    <source>
        <dbReference type="Proteomes" id="UP000220251"/>
    </source>
</evidence>
<dbReference type="GO" id="GO:0016722">
    <property type="term" value="F:oxidoreductase activity, acting on metal ions"/>
    <property type="evidence" value="ECO:0007669"/>
    <property type="project" value="InterPro"/>
</dbReference>
<dbReference type="PROSITE" id="PS00818">
    <property type="entry name" value="DPS_1"/>
    <property type="match status" value="1"/>
</dbReference>
<dbReference type="InterPro" id="IPR012347">
    <property type="entry name" value="Ferritin-like"/>
</dbReference>
<accession>A0A0H5DNX9</accession>
<dbReference type="InterPro" id="IPR023188">
    <property type="entry name" value="DPS_DNA-bd_CS"/>
</dbReference>
<dbReference type="RefSeq" id="WP_098037980.1">
    <property type="nucleotide sequence ID" value="NZ_CWGJ01000011.1"/>
</dbReference>
<gene>
    <name evidence="4" type="primary">dps</name>
    <name evidence="4" type="ORF">ELAC_0779</name>
</gene>
<dbReference type="OrthoDB" id="9797023at2"/>
<dbReference type="CDD" id="cd01043">
    <property type="entry name" value="DPS"/>
    <property type="match status" value="1"/>
</dbReference>
<dbReference type="EMBL" id="CWGJ01000011">
    <property type="protein sequence ID" value="CRX38131.1"/>
    <property type="molecule type" value="Genomic_DNA"/>
</dbReference>
<dbReference type="PANTHER" id="PTHR42932:SF1">
    <property type="entry name" value="GENERAL STRESS PROTEIN 20U"/>
    <property type="match status" value="1"/>
</dbReference>
<dbReference type="Gene3D" id="1.20.1260.10">
    <property type="match status" value="1"/>
</dbReference>
<evidence type="ECO:0000256" key="1">
    <source>
        <dbReference type="ARBA" id="ARBA00009497"/>
    </source>
</evidence>
<comment type="similarity">
    <text evidence="1 2">Belongs to the Dps family.</text>
</comment>
<evidence type="ECO:0000313" key="4">
    <source>
        <dbReference type="EMBL" id="CRX38131.1"/>
    </source>
</evidence>
<keyword evidence="5" id="KW-1185">Reference proteome</keyword>
<name>A0A0H5DNX9_9BACT</name>
<dbReference type="PANTHER" id="PTHR42932">
    <property type="entry name" value="GENERAL STRESS PROTEIN 20U"/>
    <property type="match status" value="1"/>
</dbReference>
<dbReference type="Proteomes" id="UP000220251">
    <property type="component" value="Unassembled WGS sequence"/>
</dbReference>
<protein>
    <submittedName>
        <fullName evidence="4">DNA protection during starvation protein</fullName>
    </submittedName>
</protein>
<feature type="domain" description="Ferritin/DPS" evidence="3">
    <location>
        <begin position="17"/>
        <end position="154"/>
    </location>
</feature>
<dbReference type="SUPFAM" id="SSF47240">
    <property type="entry name" value="Ferritin-like"/>
    <property type="match status" value="1"/>
</dbReference>
<dbReference type="AlphaFoldDB" id="A0A0H5DNX9"/>
<dbReference type="InterPro" id="IPR002177">
    <property type="entry name" value="DPS_DNA-bd"/>
</dbReference>
<dbReference type="Pfam" id="PF00210">
    <property type="entry name" value="Ferritin"/>
    <property type="match status" value="1"/>
</dbReference>
<dbReference type="PRINTS" id="PR01346">
    <property type="entry name" value="HELNAPAPROT"/>
</dbReference>
<dbReference type="InterPro" id="IPR008331">
    <property type="entry name" value="Ferritin_DPS_dom"/>
</dbReference>
<dbReference type="InterPro" id="IPR009078">
    <property type="entry name" value="Ferritin-like_SF"/>
</dbReference>